<evidence type="ECO:0000313" key="12">
    <source>
        <dbReference type="EMBL" id="TDQ82018.1"/>
    </source>
</evidence>
<dbReference type="Proteomes" id="UP000295783">
    <property type="component" value="Unassembled WGS sequence"/>
</dbReference>
<dbReference type="PRINTS" id="PR00508">
    <property type="entry name" value="S21N4MTFRASE"/>
</dbReference>
<accession>A0A4V6PXI4</accession>
<dbReference type="GO" id="GO:0009007">
    <property type="term" value="F:site-specific DNA-methyltransferase (adenine-specific) activity"/>
    <property type="evidence" value="ECO:0007669"/>
    <property type="project" value="UniProtKB-EC"/>
</dbReference>
<evidence type="ECO:0000256" key="6">
    <source>
        <dbReference type="ARBA" id="ARBA00023125"/>
    </source>
</evidence>
<comment type="similarity">
    <text evidence="1">Belongs to the N(4)/N(6)-methyltransferase family. N(4) subfamily.</text>
</comment>
<keyword evidence="13" id="KW-1185">Reference proteome</keyword>
<protein>
    <recommendedName>
        <fullName evidence="9">Methyltransferase</fullName>
        <ecNumber evidence="9">2.1.1.-</ecNumber>
    </recommendedName>
</protein>
<name>A0A4V6PXI4_9PROT</name>
<evidence type="ECO:0000256" key="8">
    <source>
        <dbReference type="ARBA" id="ARBA00049120"/>
    </source>
</evidence>
<dbReference type="RefSeq" id="WP_133613339.1">
    <property type="nucleotide sequence ID" value="NZ_SNYW01000008.1"/>
</dbReference>
<feature type="region of interest" description="Disordered" evidence="10">
    <location>
        <begin position="270"/>
        <end position="290"/>
    </location>
</feature>
<dbReference type="AlphaFoldDB" id="A0A4V6PXI4"/>
<dbReference type="OrthoDB" id="9800801at2"/>
<evidence type="ECO:0000256" key="4">
    <source>
        <dbReference type="ARBA" id="ARBA00022691"/>
    </source>
</evidence>
<dbReference type="InterPro" id="IPR029063">
    <property type="entry name" value="SAM-dependent_MTases_sf"/>
</dbReference>
<dbReference type="Gene3D" id="3.40.50.150">
    <property type="entry name" value="Vaccinia Virus protein VP39"/>
    <property type="match status" value="1"/>
</dbReference>
<evidence type="ECO:0000256" key="10">
    <source>
        <dbReference type="SAM" id="MobiDB-lite"/>
    </source>
</evidence>
<dbReference type="PROSITE" id="PS00093">
    <property type="entry name" value="N4_MTASE"/>
    <property type="match status" value="1"/>
</dbReference>
<evidence type="ECO:0000256" key="2">
    <source>
        <dbReference type="ARBA" id="ARBA00022603"/>
    </source>
</evidence>
<evidence type="ECO:0000256" key="7">
    <source>
        <dbReference type="ARBA" id="ARBA00047942"/>
    </source>
</evidence>
<dbReference type="InterPro" id="IPR001091">
    <property type="entry name" value="RM_Methyltransferase"/>
</dbReference>
<comment type="catalytic activity">
    <reaction evidence="7">
        <text>a 2'-deoxyadenosine in DNA + S-adenosyl-L-methionine = an N(6)-methyl-2'-deoxyadenosine in DNA + S-adenosyl-L-homocysteine + H(+)</text>
        <dbReference type="Rhea" id="RHEA:15197"/>
        <dbReference type="Rhea" id="RHEA-COMP:12418"/>
        <dbReference type="Rhea" id="RHEA-COMP:12419"/>
        <dbReference type="ChEBI" id="CHEBI:15378"/>
        <dbReference type="ChEBI" id="CHEBI:57856"/>
        <dbReference type="ChEBI" id="CHEBI:59789"/>
        <dbReference type="ChEBI" id="CHEBI:90615"/>
        <dbReference type="ChEBI" id="CHEBI:90616"/>
        <dbReference type="EC" id="2.1.1.72"/>
    </reaction>
</comment>
<dbReference type="GO" id="GO:0003677">
    <property type="term" value="F:DNA binding"/>
    <property type="evidence" value="ECO:0007669"/>
    <property type="project" value="UniProtKB-KW"/>
</dbReference>
<comment type="catalytic activity">
    <reaction evidence="8">
        <text>a 2'-deoxycytidine in DNA + S-adenosyl-L-methionine = an N(4)-methyl-2'-deoxycytidine in DNA + S-adenosyl-L-homocysteine + H(+)</text>
        <dbReference type="Rhea" id="RHEA:16857"/>
        <dbReference type="Rhea" id="RHEA-COMP:11369"/>
        <dbReference type="Rhea" id="RHEA-COMP:13674"/>
        <dbReference type="ChEBI" id="CHEBI:15378"/>
        <dbReference type="ChEBI" id="CHEBI:57856"/>
        <dbReference type="ChEBI" id="CHEBI:59789"/>
        <dbReference type="ChEBI" id="CHEBI:85452"/>
        <dbReference type="ChEBI" id="CHEBI:137933"/>
        <dbReference type="EC" id="2.1.1.113"/>
    </reaction>
</comment>
<keyword evidence="3 12" id="KW-0808">Transferase</keyword>
<gene>
    <name evidence="12" type="ORF">A8950_1838</name>
</gene>
<comment type="caution">
    <text evidence="12">The sequence shown here is derived from an EMBL/GenBank/DDBJ whole genome shotgun (WGS) entry which is preliminary data.</text>
</comment>
<keyword evidence="6" id="KW-0238">DNA-binding</keyword>
<reference evidence="12 13" key="1">
    <citation type="submission" date="2019-03" db="EMBL/GenBank/DDBJ databases">
        <title>Genomic Encyclopedia of Type Strains, Phase III (KMG-III): the genomes of soil and plant-associated and newly described type strains.</title>
        <authorList>
            <person name="Whitman W."/>
        </authorList>
    </citation>
    <scope>NUCLEOTIDE SEQUENCE [LARGE SCALE GENOMIC DNA]</scope>
    <source>
        <strain evidence="12 13">CGMCC 1.7660</strain>
    </source>
</reference>
<evidence type="ECO:0000256" key="5">
    <source>
        <dbReference type="ARBA" id="ARBA00022747"/>
    </source>
</evidence>
<dbReference type="Pfam" id="PF01555">
    <property type="entry name" value="N6_N4_Mtase"/>
    <property type="match status" value="1"/>
</dbReference>
<organism evidence="12 13">
    <name type="scientific">Dongia mobilis</name>
    <dbReference type="NCBI Taxonomy" id="578943"/>
    <lineage>
        <taxon>Bacteria</taxon>
        <taxon>Pseudomonadati</taxon>
        <taxon>Pseudomonadota</taxon>
        <taxon>Alphaproteobacteria</taxon>
        <taxon>Rhodospirillales</taxon>
        <taxon>Dongiaceae</taxon>
        <taxon>Dongia</taxon>
    </lineage>
</organism>
<keyword evidence="5" id="KW-0680">Restriction system</keyword>
<evidence type="ECO:0000313" key="13">
    <source>
        <dbReference type="Proteomes" id="UP000295783"/>
    </source>
</evidence>
<keyword evidence="4" id="KW-0949">S-adenosyl-L-methionine</keyword>
<dbReference type="GO" id="GO:0032259">
    <property type="term" value="P:methylation"/>
    <property type="evidence" value="ECO:0007669"/>
    <property type="project" value="UniProtKB-KW"/>
</dbReference>
<evidence type="ECO:0000256" key="9">
    <source>
        <dbReference type="RuleBase" id="RU362026"/>
    </source>
</evidence>
<proteinExistence type="inferred from homology"/>
<dbReference type="EMBL" id="SNYW01000008">
    <property type="protein sequence ID" value="TDQ82018.1"/>
    <property type="molecule type" value="Genomic_DNA"/>
</dbReference>
<dbReference type="GO" id="GO:0015667">
    <property type="term" value="F:site-specific DNA-methyltransferase (cytosine-N4-specific) activity"/>
    <property type="evidence" value="ECO:0007669"/>
    <property type="project" value="UniProtKB-EC"/>
</dbReference>
<evidence type="ECO:0000256" key="3">
    <source>
        <dbReference type="ARBA" id="ARBA00022679"/>
    </source>
</evidence>
<evidence type="ECO:0000259" key="11">
    <source>
        <dbReference type="Pfam" id="PF01555"/>
    </source>
</evidence>
<dbReference type="InterPro" id="IPR002941">
    <property type="entry name" value="DNA_methylase_N4/N6"/>
</dbReference>
<dbReference type="InterPro" id="IPR017985">
    <property type="entry name" value="MeTrfase_CN4_CS"/>
</dbReference>
<keyword evidence="2 12" id="KW-0489">Methyltransferase</keyword>
<sequence>MHTNGAQRRNDSRIACRDNLSFMRSLADESMRLIVTSPPYNIGKSYETRITLDDYIAGQDKVIGECVRLLDKQGSLCWQIGNHVQGGEIFPLDVVLYPIFRKYNLKLRNRIVWHFEHGLHCSKRLSGRYETIMWFTKSDDYVFNLDAIRVPPKYPGKKYYKGPKAGQLSCNPLGKNPGDVWIFPNVKNNHVEKTIHPCQFPVELVERLVLSLTEPGDAVLDPYMGVGSSAVAAEMHGRAGYGCDVVKEYVEIAKDRLKQLRNKTLKTRPMTRPVYDPAKPRGGQPDMDREDNVVSMAAMAAE</sequence>
<dbReference type="GO" id="GO:0008170">
    <property type="term" value="F:N-methyltransferase activity"/>
    <property type="evidence" value="ECO:0007669"/>
    <property type="project" value="InterPro"/>
</dbReference>
<dbReference type="GO" id="GO:0009307">
    <property type="term" value="P:DNA restriction-modification system"/>
    <property type="evidence" value="ECO:0007669"/>
    <property type="project" value="UniProtKB-KW"/>
</dbReference>
<dbReference type="EC" id="2.1.1.-" evidence="9"/>
<feature type="domain" description="DNA methylase N-4/N-6" evidence="11">
    <location>
        <begin position="32"/>
        <end position="254"/>
    </location>
</feature>
<evidence type="ECO:0000256" key="1">
    <source>
        <dbReference type="ARBA" id="ARBA00010203"/>
    </source>
</evidence>
<dbReference type="SUPFAM" id="SSF53335">
    <property type="entry name" value="S-adenosyl-L-methionine-dependent methyltransferases"/>
    <property type="match status" value="1"/>
</dbReference>